<feature type="domain" description="DNA helicase Pif1-like DEAD-box helicase" evidence="2">
    <location>
        <begin position="263"/>
        <end position="351"/>
    </location>
</feature>
<dbReference type="GO" id="GO:0005524">
    <property type="term" value="F:ATP binding"/>
    <property type="evidence" value="ECO:0007669"/>
    <property type="project" value="UniProtKB-KW"/>
</dbReference>
<keyword evidence="1" id="KW-0347">Helicase</keyword>
<keyword evidence="1" id="KW-0378">Hydrolase</keyword>
<dbReference type="PANTHER" id="PTHR10492">
    <property type="match status" value="1"/>
</dbReference>
<dbReference type="Pfam" id="PF05970">
    <property type="entry name" value="PIF1"/>
    <property type="match status" value="2"/>
</dbReference>
<dbReference type="GO" id="GO:0006310">
    <property type="term" value="P:DNA recombination"/>
    <property type="evidence" value="ECO:0007669"/>
    <property type="project" value="UniProtKB-KW"/>
</dbReference>
<dbReference type="InterPro" id="IPR010285">
    <property type="entry name" value="DNA_helicase_pif1-like_DEAD"/>
</dbReference>
<comment type="catalytic activity">
    <reaction evidence="1">
        <text>ATP + H2O = ADP + phosphate + H(+)</text>
        <dbReference type="Rhea" id="RHEA:13065"/>
        <dbReference type="ChEBI" id="CHEBI:15377"/>
        <dbReference type="ChEBI" id="CHEBI:15378"/>
        <dbReference type="ChEBI" id="CHEBI:30616"/>
        <dbReference type="ChEBI" id="CHEBI:43474"/>
        <dbReference type="ChEBI" id="CHEBI:456216"/>
        <dbReference type="EC" id="5.6.2.3"/>
    </reaction>
</comment>
<keyword evidence="1" id="KW-0234">DNA repair</keyword>
<dbReference type="InterPro" id="IPR027417">
    <property type="entry name" value="P-loop_NTPase"/>
</dbReference>
<evidence type="ECO:0000259" key="2">
    <source>
        <dbReference type="Pfam" id="PF05970"/>
    </source>
</evidence>
<gene>
    <name evidence="4" type="primary">LOC113213775</name>
</gene>
<evidence type="ECO:0000256" key="1">
    <source>
        <dbReference type="RuleBase" id="RU363044"/>
    </source>
</evidence>
<dbReference type="GeneID" id="113213775"/>
<evidence type="ECO:0000313" key="3">
    <source>
        <dbReference type="Proteomes" id="UP000504606"/>
    </source>
</evidence>
<protein>
    <recommendedName>
        <fullName evidence="1">ATP-dependent DNA helicase</fullName>
        <ecNumber evidence="1">5.6.2.3</ecNumber>
    </recommendedName>
</protein>
<keyword evidence="1" id="KW-0067">ATP-binding</keyword>
<dbReference type="OrthoDB" id="272985at2759"/>
<keyword evidence="3" id="KW-1185">Reference proteome</keyword>
<dbReference type="GO" id="GO:0006281">
    <property type="term" value="P:DNA repair"/>
    <property type="evidence" value="ECO:0007669"/>
    <property type="project" value="UniProtKB-KW"/>
</dbReference>
<dbReference type="EC" id="5.6.2.3" evidence="1"/>
<dbReference type="GO" id="GO:0000723">
    <property type="term" value="P:telomere maintenance"/>
    <property type="evidence" value="ECO:0007669"/>
    <property type="project" value="InterPro"/>
</dbReference>
<organism evidence="3 4">
    <name type="scientific">Frankliniella occidentalis</name>
    <name type="common">Western flower thrips</name>
    <name type="synonym">Euthrips occidentalis</name>
    <dbReference type="NCBI Taxonomy" id="133901"/>
    <lineage>
        <taxon>Eukaryota</taxon>
        <taxon>Metazoa</taxon>
        <taxon>Ecdysozoa</taxon>
        <taxon>Arthropoda</taxon>
        <taxon>Hexapoda</taxon>
        <taxon>Insecta</taxon>
        <taxon>Pterygota</taxon>
        <taxon>Neoptera</taxon>
        <taxon>Paraneoptera</taxon>
        <taxon>Thysanoptera</taxon>
        <taxon>Terebrantia</taxon>
        <taxon>Thripoidea</taxon>
        <taxon>Thripidae</taxon>
        <taxon>Frankliniella</taxon>
    </lineage>
</organism>
<dbReference type="AlphaFoldDB" id="A0A6J1TD02"/>
<feature type="domain" description="DNA helicase Pif1-like DEAD-box helicase" evidence="2">
    <location>
        <begin position="175"/>
        <end position="256"/>
    </location>
</feature>
<name>A0A6J1TD02_FRAOC</name>
<dbReference type="GO" id="GO:0043139">
    <property type="term" value="F:5'-3' DNA helicase activity"/>
    <property type="evidence" value="ECO:0007669"/>
    <property type="project" value="UniProtKB-EC"/>
</dbReference>
<dbReference type="RefSeq" id="XP_026288726.1">
    <property type="nucleotide sequence ID" value="XM_026432941.1"/>
</dbReference>
<dbReference type="PANTHER" id="PTHR10492:SF57">
    <property type="entry name" value="ATP-DEPENDENT DNA HELICASE"/>
    <property type="match status" value="1"/>
</dbReference>
<sequence>MSPLAGTDFNSEVYHLRLLLCNRTDVTGFAEIKTVEGHIHPTLKSACAALNLVENEEEMSLLMDNLVLEQFPSTMRKTFAMLLANVNPINPRGLWDNYRRNLSKDYLHEIEDDDDLAYQLALRDIEEILREFGKTLSDYLLPELDDNVLGRRNFEPDQGDVILNPAEADNVIRGLNIDQRRFFGDVMGAVSHENGKKFFFLTGAGGTGKTFTYNALIDYLRSRGRKAVDAAYTGVAANLLKGTLTSHRAFGLPFEDEGLGLHVLDRFLRDVMRKEEPFGSKIIILGGDFHQILPVVPGGSRADIVDAEVTSSSLWPLFEKYTLTINQRALEDLEYAEWLLKVGDGTANENDSTRIHLKKDMVVDGIHKLINHCFGKDIDKEDAHDAAILCQTNDSASFEIRLCFKMVSASHSKDELADFLRTFPQIKEDTITALQG</sequence>
<dbReference type="GO" id="GO:0016787">
    <property type="term" value="F:hydrolase activity"/>
    <property type="evidence" value="ECO:0007669"/>
    <property type="project" value="UniProtKB-KW"/>
</dbReference>
<dbReference type="Gene3D" id="3.40.50.300">
    <property type="entry name" value="P-loop containing nucleotide triphosphate hydrolases"/>
    <property type="match status" value="1"/>
</dbReference>
<dbReference type="KEGG" id="foc:113213775"/>
<evidence type="ECO:0000313" key="4">
    <source>
        <dbReference type="RefSeq" id="XP_026288726.1"/>
    </source>
</evidence>
<comment type="similarity">
    <text evidence="1">Belongs to the helicase family.</text>
</comment>
<dbReference type="Proteomes" id="UP000504606">
    <property type="component" value="Unplaced"/>
</dbReference>
<keyword evidence="1" id="KW-0227">DNA damage</keyword>
<comment type="cofactor">
    <cofactor evidence="1">
        <name>Mg(2+)</name>
        <dbReference type="ChEBI" id="CHEBI:18420"/>
    </cofactor>
</comment>
<accession>A0A6J1TD02</accession>
<reference evidence="4" key="1">
    <citation type="submission" date="2025-08" db="UniProtKB">
        <authorList>
            <consortium name="RefSeq"/>
        </authorList>
    </citation>
    <scope>IDENTIFICATION</scope>
    <source>
        <tissue evidence="4">Whole organism</tissue>
    </source>
</reference>
<keyword evidence="1" id="KW-0233">DNA recombination</keyword>
<keyword evidence="1" id="KW-0547">Nucleotide-binding</keyword>
<dbReference type="SUPFAM" id="SSF52540">
    <property type="entry name" value="P-loop containing nucleoside triphosphate hydrolases"/>
    <property type="match status" value="1"/>
</dbReference>
<proteinExistence type="inferred from homology"/>